<evidence type="ECO:0000256" key="4">
    <source>
        <dbReference type="ARBA" id="ARBA00022741"/>
    </source>
</evidence>
<dbReference type="Pfam" id="PF18376">
    <property type="entry name" value="MDD_C"/>
    <property type="match status" value="1"/>
</dbReference>
<keyword evidence="11" id="KW-1185">Reference proteome</keyword>
<reference evidence="10 11" key="1">
    <citation type="submission" date="2023-07" db="EMBL/GenBank/DDBJ databases">
        <title>Novel species of Thermanaerothrix with wide hydrolytic capabilities.</title>
        <authorList>
            <person name="Zayulina K.S."/>
            <person name="Podosokorskaya O.A."/>
            <person name="Elcheninov A.G."/>
        </authorList>
    </citation>
    <scope>NUCLEOTIDE SEQUENCE [LARGE SCALE GENOMIC DNA]</scope>
    <source>
        <strain evidence="10 11">4228-RoL</strain>
    </source>
</reference>
<dbReference type="PANTHER" id="PTHR10977">
    <property type="entry name" value="DIPHOSPHOMEVALONATE DECARBOXYLASE"/>
    <property type="match status" value="1"/>
</dbReference>
<accession>A0ABU3NNI2</accession>
<dbReference type="Proteomes" id="UP001254165">
    <property type="component" value="Unassembled WGS sequence"/>
</dbReference>
<evidence type="ECO:0000259" key="9">
    <source>
        <dbReference type="Pfam" id="PF22700"/>
    </source>
</evidence>
<dbReference type="Pfam" id="PF22700">
    <property type="entry name" value="MVD-like_N"/>
    <property type="match status" value="1"/>
</dbReference>
<dbReference type="InterPro" id="IPR020568">
    <property type="entry name" value="Ribosomal_Su5_D2-typ_SF"/>
</dbReference>
<dbReference type="EMBL" id="JAUHMF010000001">
    <property type="protein sequence ID" value="MDT8897910.1"/>
    <property type="molecule type" value="Genomic_DNA"/>
</dbReference>
<evidence type="ECO:0000313" key="10">
    <source>
        <dbReference type="EMBL" id="MDT8897910.1"/>
    </source>
</evidence>
<dbReference type="Gene3D" id="3.30.230.10">
    <property type="match status" value="1"/>
</dbReference>
<evidence type="ECO:0000256" key="7">
    <source>
        <dbReference type="ARBA" id="ARBA00023239"/>
    </source>
</evidence>
<dbReference type="InterPro" id="IPR053859">
    <property type="entry name" value="MVD-like_N"/>
</dbReference>
<evidence type="ECO:0000256" key="5">
    <source>
        <dbReference type="ARBA" id="ARBA00022840"/>
    </source>
</evidence>
<evidence type="ECO:0000256" key="3">
    <source>
        <dbReference type="ARBA" id="ARBA00022516"/>
    </source>
</evidence>
<keyword evidence="3" id="KW-0444">Lipid biosynthesis</keyword>
<dbReference type="InterPro" id="IPR041431">
    <property type="entry name" value="Mvd1_C"/>
</dbReference>
<keyword evidence="4" id="KW-0547">Nucleotide-binding</keyword>
<sequence length="325" mass="34989">MQATALAHPNIAFIKYWGNRDPELRLPANGSLSMNLAGLMTRTRVQFDPTLAHDQIWLNGQFLEGRARDRVVQFLDLIRAWAGVALAARVESENNFPAGAGLASSAAAFAALALATTAALGLHLDEPTLSRLARRGSGSAARSVPGGFVEWQPGRGDADSYAFSIAPPEHWPLIDCVAVIEATHKAVGSSEGHRLAATSPLQSARVVDTPRRLRLARQAILRRDFEALAEVAEQDSMMMHAVMMTSHPPLIYWQGTSVDLMRAVTAWRREGVAAFYTLDAGPNVHVICLPQDAETVKARLKAFSGVKEVIVAGVGGAARLIETEA</sequence>
<keyword evidence="5" id="KW-0067">ATP-binding</keyword>
<dbReference type="PANTHER" id="PTHR10977:SF3">
    <property type="entry name" value="DIPHOSPHOMEVALONATE DECARBOXYLASE"/>
    <property type="match status" value="1"/>
</dbReference>
<proteinExistence type="inferred from homology"/>
<dbReference type="PIRSF" id="PIRSF015950">
    <property type="entry name" value="Mev_P_decrbx"/>
    <property type="match status" value="1"/>
</dbReference>
<dbReference type="InterPro" id="IPR036554">
    <property type="entry name" value="GHMP_kinase_C_sf"/>
</dbReference>
<gene>
    <name evidence="10" type="primary">mvaD</name>
    <name evidence="10" type="ORF">QYE77_06485</name>
</gene>
<evidence type="ECO:0000259" key="8">
    <source>
        <dbReference type="Pfam" id="PF18376"/>
    </source>
</evidence>
<dbReference type="NCBIfam" id="TIGR01240">
    <property type="entry name" value="mevDPdecarb"/>
    <property type="match status" value="1"/>
</dbReference>
<dbReference type="SUPFAM" id="SSF55060">
    <property type="entry name" value="GHMP Kinase, C-terminal domain"/>
    <property type="match status" value="1"/>
</dbReference>
<keyword evidence="7 10" id="KW-0456">Lyase</keyword>
<dbReference type="GO" id="GO:0004163">
    <property type="term" value="F:diphosphomevalonate decarboxylase activity"/>
    <property type="evidence" value="ECO:0007669"/>
    <property type="project" value="UniProtKB-EC"/>
</dbReference>
<evidence type="ECO:0000256" key="6">
    <source>
        <dbReference type="ARBA" id="ARBA00023098"/>
    </source>
</evidence>
<comment type="caution">
    <text evidence="10">The sequence shown here is derived from an EMBL/GenBank/DDBJ whole genome shotgun (WGS) entry which is preliminary data.</text>
</comment>
<evidence type="ECO:0000256" key="1">
    <source>
        <dbReference type="ARBA" id="ARBA00008831"/>
    </source>
</evidence>
<comment type="similarity">
    <text evidence="1">Belongs to the diphosphomevalonate decarboxylase family.</text>
</comment>
<dbReference type="InterPro" id="IPR029765">
    <property type="entry name" value="Mev_diP_decarb"/>
</dbReference>
<dbReference type="Gene3D" id="3.30.70.890">
    <property type="entry name" value="GHMP kinase, C-terminal domain"/>
    <property type="match status" value="1"/>
</dbReference>
<organism evidence="10 11">
    <name type="scientific">Thermanaerothrix solaris</name>
    <dbReference type="NCBI Taxonomy" id="3058434"/>
    <lineage>
        <taxon>Bacteria</taxon>
        <taxon>Bacillati</taxon>
        <taxon>Chloroflexota</taxon>
        <taxon>Anaerolineae</taxon>
        <taxon>Anaerolineales</taxon>
        <taxon>Anaerolineaceae</taxon>
        <taxon>Thermanaerothrix</taxon>
    </lineage>
</organism>
<dbReference type="EC" id="4.1.1.33" evidence="2"/>
<evidence type="ECO:0000313" key="11">
    <source>
        <dbReference type="Proteomes" id="UP001254165"/>
    </source>
</evidence>
<protein>
    <recommendedName>
        <fullName evidence="2">diphosphomevalonate decarboxylase</fullName>
        <ecNumber evidence="2">4.1.1.33</ecNumber>
    </recommendedName>
</protein>
<keyword evidence="6" id="KW-0443">Lipid metabolism</keyword>
<dbReference type="InterPro" id="IPR014721">
    <property type="entry name" value="Ribsml_uS5_D2-typ_fold_subgr"/>
</dbReference>
<dbReference type="SUPFAM" id="SSF54211">
    <property type="entry name" value="Ribosomal protein S5 domain 2-like"/>
    <property type="match status" value="1"/>
</dbReference>
<feature type="domain" description="Diphosphomevalonate decarboxylase-like N-terminal" evidence="9">
    <location>
        <begin position="7"/>
        <end position="162"/>
    </location>
</feature>
<feature type="domain" description="Mvd1 C-terminal" evidence="8">
    <location>
        <begin position="177"/>
        <end position="305"/>
    </location>
</feature>
<evidence type="ECO:0000256" key="2">
    <source>
        <dbReference type="ARBA" id="ARBA00012296"/>
    </source>
</evidence>
<name>A0ABU3NNI2_9CHLR</name>
<dbReference type="RefSeq" id="WP_315624561.1">
    <property type="nucleotide sequence ID" value="NZ_JAUHMF010000001.1"/>
</dbReference>
<dbReference type="InterPro" id="IPR005935">
    <property type="entry name" value="Mev_decarb"/>
</dbReference>